<dbReference type="PANTHER" id="PTHR22870">
    <property type="entry name" value="REGULATOR OF CHROMOSOME CONDENSATION"/>
    <property type="match status" value="1"/>
</dbReference>
<organism evidence="5 6">
    <name type="scientific">Morus notabilis</name>
    <dbReference type="NCBI Taxonomy" id="981085"/>
    <lineage>
        <taxon>Eukaryota</taxon>
        <taxon>Viridiplantae</taxon>
        <taxon>Streptophyta</taxon>
        <taxon>Embryophyta</taxon>
        <taxon>Tracheophyta</taxon>
        <taxon>Spermatophyta</taxon>
        <taxon>Magnoliopsida</taxon>
        <taxon>eudicotyledons</taxon>
        <taxon>Gunneridae</taxon>
        <taxon>Pentapetalae</taxon>
        <taxon>rosids</taxon>
        <taxon>fabids</taxon>
        <taxon>Rosales</taxon>
        <taxon>Moraceae</taxon>
        <taxon>Moreae</taxon>
        <taxon>Morus</taxon>
    </lineage>
</organism>
<feature type="repeat" description="RCC1" evidence="2">
    <location>
        <begin position="109"/>
        <end position="163"/>
    </location>
</feature>
<dbReference type="Gene3D" id="2.130.10.30">
    <property type="entry name" value="Regulator of chromosome condensation 1/beta-lactamase-inhibitor protein II"/>
    <property type="match status" value="2"/>
</dbReference>
<dbReference type="InterPro" id="IPR058923">
    <property type="entry name" value="RCC1-like_dom"/>
</dbReference>
<feature type="repeat" description="RCC1" evidence="2">
    <location>
        <begin position="53"/>
        <end position="108"/>
    </location>
</feature>
<evidence type="ECO:0000256" key="3">
    <source>
        <dbReference type="SAM" id="MobiDB-lite"/>
    </source>
</evidence>
<evidence type="ECO:0000256" key="2">
    <source>
        <dbReference type="PROSITE-ProRule" id="PRU00235"/>
    </source>
</evidence>
<dbReference type="PROSITE" id="PS00626">
    <property type="entry name" value="RCC1_2"/>
    <property type="match status" value="1"/>
</dbReference>
<name>W9R6K5_9ROSA</name>
<dbReference type="eggNOG" id="KOG1426">
    <property type="taxonomic scope" value="Eukaryota"/>
</dbReference>
<evidence type="ECO:0000259" key="4">
    <source>
        <dbReference type="Pfam" id="PF25390"/>
    </source>
</evidence>
<accession>W9R6K5</accession>
<feature type="domain" description="RCC1-like" evidence="4">
    <location>
        <begin position="55"/>
        <end position="454"/>
    </location>
</feature>
<feature type="repeat" description="RCC1" evidence="2">
    <location>
        <begin position="217"/>
        <end position="307"/>
    </location>
</feature>
<dbReference type="Pfam" id="PF25390">
    <property type="entry name" value="WD40_RLD"/>
    <property type="match status" value="1"/>
</dbReference>
<evidence type="ECO:0000313" key="5">
    <source>
        <dbReference type="EMBL" id="EXB59103.1"/>
    </source>
</evidence>
<feature type="repeat" description="RCC1" evidence="2">
    <location>
        <begin position="366"/>
        <end position="415"/>
    </location>
</feature>
<dbReference type="PANTHER" id="PTHR22870:SF365">
    <property type="entry name" value="REGULATOR OF CHROMOSOME CONDENSATION (CELL CYCLE REGULATORY PROTEIN)-RELATED"/>
    <property type="match status" value="1"/>
</dbReference>
<sequence>MDSCKTQDAHRRRNPQQKRSQTKLLQYQKMLRAALKTKKKMAVQFMVQSRRGLAVLSFGDGSHGALGLPTSLMGIGVDAYEPTKVLSLPSDIDAVSAGHYHSLAVTSQGQLWAWGRDLEAQLGRGRSSPRDSWNEPKRVIGLEQVRVKAAFASGVVSAAIGDDGSLWTWGKSKRGQLGLGKEVIEAVVPSKVEALAREKIAKVTFGWGHALAQTEDGKLFGWGYSADGRLGSIAGTLETSPLESSATENNKLSSSTLEAAEKLVLEGVEKEKNRPIIWEPRLVKELHGVHVLDIACGLDHSLILCGDGTLLSCGSNAYGQLGRVKQDLGMFPVDISFHLTSVASGLGHSLAICRVSLSDDSKGDPTSIVSWGWNQSSQLGRVGPESTLMKVKALEGETPVSVSGGRVHSIALTSSGEVWVWGCGKNGRLGLGSSIDEAEPVLLYPLEDYEVLQVVSDPAASLSSSLPSTTLPPPSDPPRRCRTFLYRHHQYDSFFLLSSVVADLC</sequence>
<reference evidence="6" key="1">
    <citation type="submission" date="2013-01" db="EMBL/GenBank/DDBJ databases">
        <title>Draft Genome Sequence of a Mulberry Tree, Morus notabilis C.K. Schneid.</title>
        <authorList>
            <person name="He N."/>
            <person name="Zhao S."/>
        </authorList>
    </citation>
    <scope>NUCLEOTIDE SEQUENCE</scope>
</reference>
<dbReference type="InterPro" id="IPR009091">
    <property type="entry name" value="RCC1/BLIP-II"/>
</dbReference>
<protein>
    <recommendedName>
        <fullName evidence="4">RCC1-like domain-containing protein</fullName>
    </recommendedName>
</protein>
<feature type="region of interest" description="Disordered" evidence="3">
    <location>
        <begin position="1"/>
        <end position="21"/>
    </location>
</feature>
<dbReference type="AlphaFoldDB" id="W9R6K5"/>
<proteinExistence type="predicted"/>
<dbReference type="Proteomes" id="UP000030645">
    <property type="component" value="Unassembled WGS sequence"/>
</dbReference>
<feature type="repeat" description="RCC1" evidence="2">
    <location>
        <begin position="164"/>
        <end position="216"/>
    </location>
</feature>
<dbReference type="STRING" id="981085.W9R6K5"/>
<keyword evidence="6" id="KW-1185">Reference proteome</keyword>
<feature type="repeat" description="RCC1" evidence="2">
    <location>
        <begin position="416"/>
        <end position="467"/>
    </location>
</feature>
<feature type="repeat" description="RCC1" evidence="2">
    <location>
        <begin position="308"/>
        <end position="355"/>
    </location>
</feature>
<keyword evidence="1" id="KW-0677">Repeat</keyword>
<dbReference type="PROSITE" id="PS50012">
    <property type="entry name" value="RCC1_3"/>
    <property type="match status" value="7"/>
</dbReference>
<dbReference type="InterPro" id="IPR000408">
    <property type="entry name" value="Reg_chr_condens"/>
</dbReference>
<evidence type="ECO:0000256" key="1">
    <source>
        <dbReference type="ARBA" id="ARBA00022737"/>
    </source>
</evidence>
<dbReference type="EMBL" id="KE344374">
    <property type="protein sequence ID" value="EXB59103.1"/>
    <property type="molecule type" value="Genomic_DNA"/>
</dbReference>
<dbReference type="SUPFAM" id="SSF50985">
    <property type="entry name" value="RCC1/BLIP-II"/>
    <property type="match status" value="1"/>
</dbReference>
<evidence type="ECO:0000313" key="6">
    <source>
        <dbReference type="Proteomes" id="UP000030645"/>
    </source>
</evidence>
<gene>
    <name evidence="5" type="ORF">L484_014598</name>
</gene>
<dbReference type="InterPro" id="IPR051210">
    <property type="entry name" value="Ub_ligase/GEF_domain"/>
</dbReference>
<dbReference type="PRINTS" id="PR00633">
    <property type="entry name" value="RCCNDNSATION"/>
</dbReference>